<evidence type="ECO:0000313" key="2">
    <source>
        <dbReference type="EMBL" id="KAK7430429.1"/>
    </source>
</evidence>
<proteinExistence type="predicted"/>
<accession>A0ABR1IBR7</accession>
<dbReference type="Pfam" id="PF02458">
    <property type="entry name" value="Transferase"/>
    <property type="match status" value="1"/>
</dbReference>
<protein>
    <recommendedName>
        <fullName evidence="4">Transferase family protein</fullName>
    </recommendedName>
</protein>
<evidence type="ECO:0008006" key="4">
    <source>
        <dbReference type="Google" id="ProtNLM"/>
    </source>
</evidence>
<dbReference type="Proteomes" id="UP001498421">
    <property type="component" value="Unassembled WGS sequence"/>
</dbReference>
<dbReference type="Gene3D" id="3.30.559.10">
    <property type="entry name" value="Chloramphenicol acetyltransferase-like domain"/>
    <property type="match status" value="2"/>
</dbReference>
<reference evidence="2 3" key="1">
    <citation type="journal article" date="2025" name="Microbiol. Resour. Announc.">
        <title>Draft genome sequences for Neonectria magnoliae and Neonectria punicea, canker pathogens of Liriodendron tulipifera and Acer saccharum in West Virginia.</title>
        <authorList>
            <person name="Petronek H.M."/>
            <person name="Kasson M.T."/>
            <person name="Metheny A.M."/>
            <person name="Stauder C.M."/>
            <person name="Lovett B."/>
            <person name="Lynch S.C."/>
            <person name="Garnas J.R."/>
            <person name="Kasson L.R."/>
            <person name="Stajich J.E."/>
        </authorList>
    </citation>
    <scope>NUCLEOTIDE SEQUENCE [LARGE SCALE GENOMIC DNA]</scope>
    <source>
        <strain evidence="2 3">NRRL 64651</strain>
    </source>
</reference>
<evidence type="ECO:0000256" key="1">
    <source>
        <dbReference type="ARBA" id="ARBA00022679"/>
    </source>
</evidence>
<organism evidence="2 3">
    <name type="scientific">Neonectria magnoliae</name>
    <dbReference type="NCBI Taxonomy" id="2732573"/>
    <lineage>
        <taxon>Eukaryota</taxon>
        <taxon>Fungi</taxon>
        <taxon>Dikarya</taxon>
        <taxon>Ascomycota</taxon>
        <taxon>Pezizomycotina</taxon>
        <taxon>Sordariomycetes</taxon>
        <taxon>Hypocreomycetidae</taxon>
        <taxon>Hypocreales</taxon>
        <taxon>Nectriaceae</taxon>
        <taxon>Neonectria</taxon>
    </lineage>
</organism>
<comment type="caution">
    <text evidence="2">The sequence shown here is derived from an EMBL/GenBank/DDBJ whole genome shotgun (WGS) entry which is preliminary data.</text>
</comment>
<name>A0ABR1IBR7_9HYPO</name>
<evidence type="ECO:0000313" key="3">
    <source>
        <dbReference type="Proteomes" id="UP001498421"/>
    </source>
</evidence>
<dbReference type="PANTHER" id="PTHR31896:SF64">
    <property type="entry name" value="TRICHOTHECENE 3-O-ACETYLTRANSFERASE"/>
    <property type="match status" value="1"/>
</dbReference>
<dbReference type="EMBL" id="JAZAVK010000019">
    <property type="protein sequence ID" value="KAK7430429.1"/>
    <property type="molecule type" value="Genomic_DNA"/>
</dbReference>
<dbReference type="PANTHER" id="PTHR31896">
    <property type="entry name" value="FAMILY REGULATORY PROTEIN, PUTATIVE (AFU_ORTHOLOGUE AFUA_3G14730)-RELATED"/>
    <property type="match status" value="1"/>
</dbReference>
<keyword evidence="1" id="KW-0808">Transferase</keyword>
<gene>
    <name evidence="2" type="ORF">QQZ08_002948</name>
</gene>
<sequence>MAPIDPLITTCDRLLPRTKPVPEQVTTLSLLDATAANFALTNAVWLFDRPDHSYGKVFNLVEHLRQSLRATLDAYPHWCGLLKSITTSNGTISDETRHLPPHAQRYGRVYVHYGTAQDPGVEFIVAKSSATLEALYPVSRTVDQPLWNRQTVPFNGFVPPTIIANALEPNEPNEAGIFKPLMAIQITNTACGGFILSAKIAHPLADISSLVGFVKTWAVISCSRLTGESTPALTHLFDPARLDASAAGDINAEKPDGVLLQQAESLPLHRYDWWATSSKAPWPTKVPDVFHTEDLVPAGKPMPWSEWDVNAPVSEYIVHVSHDQVELLWSEANQNASHRFSRHDALLAHIWSCITRARNLDADTGPVHCNLVYGVRPAFHLGNAFLGSPTIMINVEMSGVDVTATTETTGKEKRVSLPPITQRIRETINKIGQPSNLAVFLHFLAYEKSPQRLWQAFLGRRHILVTSWARTGIYDIDFGVGSNVRYADGIVPAMDGIVLIKEAPPSRKTASAASHEDSSAQSWTGNGVDVSINIREEDMQRLLEDPLLLPRYVEDV</sequence>
<keyword evidence="3" id="KW-1185">Reference proteome</keyword>
<dbReference type="InterPro" id="IPR023213">
    <property type="entry name" value="CAT-like_dom_sf"/>
</dbReference>
<dbReference type="InterPro" id="IPR051283">
    <property type="entry name" value="Sec_Metabolite_Acyltrans"/>
</dbReference>